<dbReference type="PaxDb" id="4081-Solyc08g044460.1.1"/>
<dbReference type="Gramene" id="Solyc08g044460.1.1">
    <property type="protein sequence ID" value="Solyc08g044460.1.1.1"/>
    <property type="gene ID" value="Solyc08g044460.1"/>
</dbReference>
<proteinExistence type="predicted"/>
<dbReference type="InParanoid" id="A0A3Q7HL23"/>
<accession>A0A3Q7HL23</accession>
<reference evidence="1" key="1">
    <citation type="journal article" date="2012" name="Nature">
        <title>The tomato genome sequence provides insights into fleshy fruit evolution.</title>
        <authorList>
            <consortium name="Tomato Genome Consortium"/>
        </authorList>
    </citation>
    <scope>NUCLEOTIDE SEQUENCE [LARGE SCALE GENOMIC DNA]</scope>
    <source>
        <strain evidence="1">cv. Heinz 1706</strain>
    </source>
</reference>
<evidence type="ECO:0000313" key="1">
    <source>
        <dbReference type="EnsemblPlants" id="Solyc08g044460.1.1.1"/>
    </source>
</evidence>
<dbReference type="EnsemblPlants" id="Solyc08g044460.1.1">
    <property type="protein sequence ID" value="Solyc08g044460.1.1.1"/>
    <property type="gene ID" value="Solyc08g044460.1"/>
</dbReference>
<protein>
    <submittedName>
        <fullName evidence="1">Uncharacterized protein</fullName>
    </submittedName>
</protein>
<dbReference type="AlphaFoldDB" id="A0A3Q7HL23"/>
<sequence length="61" mass="6888">MLISSWEATVSNNSNLIPYKCGGLVRLLRAFFSMFLLSVHNPFGVINLYLNYHCGQLTPIL</sequence>
<organism evidence="1">
    <name type="scientific">Solanum lycopersicum</name>
    <name type="common">Tomato</name>
    <name type="synonym">Lycopersicon esculentum</name>
    <dbReference type="NCBI Taxonomy" id="4081"/>
    <lineage>
        <taxon>Eukaryota</taxon>
        <taxon>Viridiplantae</taxon>
        <taxon>Streptophyta</taxon>
        <taxon>Embryophyta</taxon>
        <taxon>Tracheophyta</taxon>
        <taxon>Spermatophyta</taxon>
        <taxon>Magnoliopsida</taxon>
        <taxon>eudicotyledons</taxon>
        <taxon>Gunneridae</taxon>
        <taxon>Pentapetalae</taxon>
        <taxon>asterids</taxon>
        <taxon>lamiids</taxon>
        <taxon>Solanales</taxon>
        <taxon>Solanaceae</taxon>
        <taxon>Solanoideae</taxon>
        <taxon>Solaneae</taxon>
        <taxon>Solanum</taxon>
        <taxon>Solanum subgen. Lycopersicon</taxon>
    </lineage>
</organism>
<name>A0A3Q7HL23_SOLLC</name>
<evidence type="ECO:0000313" key="2">
    <source>
        <dbReference type="Proteomes" id="UP000004994"/>
    </source>
</evidence>
<reference evidence="1" key="2">
    <citation type="submission" date="2019-01" db="UniProtKB">
        <authorList>
            <consortium name="EnsemblPlants"/>
        </authorList>
    </citation>
    <scope>IDENTIFICATION</scope>
    <source>
        <strain evidence="1">cv. Heinz 1706</strain>
    </source>
</reference>
<keyword evidence="2" id="KW-1185">Reference proteome</keyword>
<dbReference type="Proteomes" id="UP000004994">
    <property type="component" value="Chromosome 8"/>
</dbReference>